<name>A0A165ZZ67_METOA</name>
<keyword evidence="3" id="KW-1185">Reference proteome</keyword>
<comment type="caution">
    <text evidence="2">The sequence shown here is derived from an EMBL/GenBank/DDBJ whole genome shotgun (WGS) entry which is preliminary data.</text>
</comment>
<dbReference type="OrthoDB" id="271504at2157"/>
<gene>
    <name evidence="2" type="ORF">MBORA_16060</name>
</gene>
<evidence type="ECO:0000313" key="2">
    <source>
        <dbReference type="EMBL" id="KZX11361.1"/>
    </source>
</evidence>
<sequence length="580" mass="67517">MIDIQHERNITNALMLEYLDLWKEFDITSVDDKATRKYYNELMDLISSQLDESIRWINSNEAKEYFISEAKYHENIFNKLETSWDNILNGSYDNVDELLDAIYDKGKELGYKDMREHIHYTKTDKLALQFVKDYNFNLIQRIDDDVRNEIKNKIITGILSGENPNNITPKILNIAEEKLTDSIFTPRQRAVMIAKTEVSRAQNTGMLQSYVNEGYTEVKILTAEDNNVCYTCLTYAYEFNKESEVTYENRGEEKVHNISKLIKGGLYPPFHPLCRCTYISVWETKGEPSDNPMVVNLIPKKINEKITEFKDKLNRDEKYKNLKTPEETAEFFDLEFYDDDKKMFKFYDRDNDFTIFISKTATKGKNALISMNNSGELRYDLKKLIKTYYDAPAIMKKNNKSLTFLNRKGPGKGATLGKNRRYLNPEYEYYGDNFIDIYLKSGFDENTDFLHNLGGSDNIYRTMLHEMGHGVDLNDKTGLHLSTDKKYIEAFKKDGPTLSSTYALESYIDTNSLEEDVAEAISMVSYKNVKDKSSALIHVTYPIYDKKGNLINIEQKTLNYDEWCKKFPNRVKVIKKALGI</sequence>
<feature type="domain" description="Phage head morphogenesis" evidence="1">
    <location>
        <begin position="148"/>
        <end position="278"/>
    </location>
</feature>
<organism evidence="2 3">
    <name type="scientific">Methanobrevibacter oralis</name>
    <dbReference type="NCBI Taxonomy" id="66851"/>
    <lineage>
        <taxon>Archaea</taxon>
        <taxon>Methanobacteriati</taxon>
        <taxon>Methanobacteriota</taxon>
        <taxon>Methanomada group</taxon>
        <taxon>Methanobacteria</taxon>
        <taxon>Methanobacteriales</taxon>
        <taxon>Methanobacteriaceae</taxon>
        <taxon>Methanobrevibacter</taxon>
    </lineage>
</organism>
<protein>
    <submittedName>
        <fullName evidence="2">Phage Mu protein F like protein</fullName>
    </submittedName>
</protein>
<dbReference type="PATRIC" id="fig|66851.6.peg.1746"/>
<accession>A0A165ZZ67</accession>
<dbReference type="AlphaFoldDB" id="A0A165ZZ67"/>
<dbReference type="Proteomes" id="UP000077428">
    <property type="component" value="Unassembled WGS sequence"/>
</dbReference>
<reference evidence="3" key="1">
    <citation type="journal article" date="2016" name="Genome Announc.">
        <title>Draft Genome Sequences of Methanobrevibacter curvatus DSM11111, Methanobrevibacter cuticularis DSM11139, Methanobrevibacter filiformis DSM11501, and Methanobrevibacter oralis DSM7256.</title>
        <authorList>
            <person name="Poehlein A."/>
            <person name="Seedorf H."/>
        </authorList>
    </citation>
    <scope>NUCLEOTIDE SEQUENCE [LARGE SCALE GENOMIC DNA]</scope>
    <source>
        <strain evidence="3">DSM 7256 / JCM 30027 / ZR</strain>
    </source>
</reference>
<evidence type="ECO:0000259" key="1">
    <source>
        <dbReference type="Pfam" id="PF04233"/>
    </source>
</evidence>
<dbReference type="InterPro" id="IPR006528">
    <property type="entry name" value="Phage_head_morphogenesis_dom"/>
</dbReference>
<dbReference type="RefSeq" id="WP_063720508.1">
    <property type="nucleotide sequence ID" value="NZ_LT985167.1"/>
</dbReference>
<evidence type="ECO:0000313" key="3">
    <source>
        <dbReference type="Proteomes" id="UP000077428"/>
    </source>
</evidence>
<dbReference type="Pfam" id="PF04233">
    <property type="entry name" value="Phage_Mu_F"/>
    <property type="match status" value="1"/>
</dbReference>
<dbReference type="STRING" id="66851.MBORA_16060"/>
<dbReference type="EMBL" id="LWMU01000092">
    <property type="protein sequence ID" value="KZX11361.1"/>
    <property type="molecule type" value="Genomic_DNA"/>
</dbReference>
<proteinExistence type="predicted"/>